<accession>A0A0L8GGR9</accession>
<organism evidence="1">
    <name type="scientific">Octopus bimaculoides</name>
    <name type="common">California two-spotted octopus</name>
    <dbReference type="NCBI Taxonomy" id="37653"/>
    <lineage>
        <taxon>Eukaryota</taxon>
        <taxon>Metazoa</taxon>
        <taxon>Spiralia</taxon>
        <taxon>Lophotrochozoa</taxon>
        <taxon>Mollusca</taxon>
        <taxon>Cephalopoda</taxon>
        <taxon>Coleoidea</taxon>
        <taxon>Octopodiformes</taxon>
        <taxon>Octopoda</taxon>
        <taxon>Incirrata</taxon>
        <taxon>Octopodidae</taxon>
        <taxon>Octopus</taxon>
    </lineage>
</organism>
<gene>
    <name evidence="1" type="ORF">OCBIM_22033743mg</name>
</gene>
<dbReference type="EMBL" id="KQ421864">
    <property type="protein sequence ID" value="KOF76138.1"/>
    <property type="molecule type" value="Genomic_DNA"/>
</dbReference>
<evidence type="ECO:0000313" key="1">
    <source>
        <dbReference type="EMBL" id="KOF76138.1"/>
    </source>
</evidence>
<proteinExistence type="predicted"/>
<protein>
    <submittedName>
        <fullName evidence="1">Uncharacterized protein</fullName>
    </submittedName>
</protein>
<reference evidence="1" key="1">
    <citation type="submission" date="2015-07" db="EMBL/GenBank/DDBJ databases">
        <title>MeaNS - Measles Nucleotide Surveillance Program.</title>
        <authorList>
            <person name="Tran T."/>
            <person name="Druce J."/>
        </authorList>
    </citation>
    <scope>NUCLEOTIDE SEQUENCE</scope>
    <source>
        <strain evidence="1">UCB-OBI-ISO-001</strain>
        <tissue evidence="1">Gonad</tissue>
    </source>
</reference>
<sequence length="67" mass="7608">MMVVHISPEDVSPYMFKLDINCFDLTHETDPEEVKGHESQLLIILLIHLHSSVCVVGGRSRNFGQPF</sequence>
<dbReference type="AlphaFoldDB" id="A0A0L8GGR9"/>
<name>A0A0L8GGR9_OCTBM</name>